<dbReference type="EMBL" id="JALD01000084">
    <property type="protein sequence ID" value="EUD09153.1"/>
    <property type="molecule type" value="Genomic_DNA"/>
</dbReference>
<dbReference type="GO" id="GO:0004527">
    <property type="term" value="F:exonuclease activity"/>
    <property type="evidence" value="ECO:0007669"/>
    <property type="project" value="UniProtKB-KW"/>
</dbReference>
<keyword evidence="2" id="KW-0540">Nuclease</keyword>
<accession>A0AAV3M046</accession>
<gene>
    <name evidence="2" type="ORF">HMPREF1563_3326</name>
</gene>
<evidence type="ECO:0000259" key="1">
    <source>
        <dbReference type="Pfam" id="PF12684"/>
    </source>
</evidence>
<protein>
    <submittedName>
        <fullName evidence="2">Exonuclease VIII domain protein</fullName>
    </submittedName>
</protein>
<sequence length="475" mass="54310">MSNQEQFEKRNLANIVSAILMANDINTADNLHALTDHLSKERISEEMQQFEKIAFDLSLSSLATPNFMHLHDNDIIGAFIHVIKNPDQFRSNADRKQYFKSLLSSEPVDMSEQVEPDVITHANEDKQIGHDETKINDECTLHLVPPYFEPGRYTDISNDDYHSSNGISSTMLKDGRISLMYFERRHISKVIQRERSEALDFGNLFHTLVLEPEKVEDELSLAPTIPAGAFTNTDSIKAFIREYNADKPKAEQLKLTGKKEELAASVKSVKPDAVFEDDLISAWQADESRIRITGDQYRLGKAMQQAVFDHPEAGKLVTHPNRAVEVSYYGIDDDTGLEVRVRPDLEIQYDENLRVGFDLKSASLGRYKQDAITAMIRKEIINRDYHVSAAMYCDIAMLDQFFWIFVNKDENYHWVAIVEASPELLELGRLEYKKTLRDINNSMNTGVWPAPVTETLTINLTDFETRKLEELQLEA</sequence>
<reference evidence="2 3" key="1">
    <citation type="submission" date="2014-01" db="EMBL/GenBank/DDBJ databases">
        <authorList>
            <person name="Durkin A.S."/>
            <person name="McCorrison J."/>
            <person name="Torralba M."/>
            <person name="Gillis M."/>
            <person name="Haft D.H."/>
            <person name="Methe B."/>
            <person name="Sutton G."/>
            <person name="Nelson K.E."/>
        </authorList>
    </citation>
    <scope>NUCLEOTIDE SEQUENCE [LARGE SCALE GENOMIC DNA]</scope>
    <source>
        <strain evidence="2 3">205/92</strain>
    </source>
</reference>
<dbReference type="AlphaFoldDB" id="A0AAV3M046"/>
<dbReference type="InterPro" id="IPR024432">
    <property type="entry name" value="Put_RecE_PDDEXK-like_dom"/>
</dbReference>
<dbReference type="InterPro" id="IPR011604">
    <property type="entry name" value="PDDEXK-like_dom_sf"/>
</dbReference>
<dbReference type="Proteomes" id="UP000022311">
    <property type="component" value="Unassembled WGS sequence"/>
</dbReference>
<proteinExistence type="predicted"/>
<keyword evidence="2" id="KW-0378">Hydrolase</keyword>
<organism evidence="2 3">
    <name type="scientific">Providencia alcalifaciens 205/92</name>
    <dbReference type="NCBI Taxonomy" id="1256988"/>
    <lineage>
        <taxon>Bacteria</taxon>
        <taxon>Pseudomonadati</taxon>
        <taxon>Pseudomonadota</taxon>
        <taxon>Gammaproteobacteria</taxon>
        <taxon>Enterobacterales</taxon>
        <taxon>Morganellaceae</taxon>
        <taxon>Providencia</taxon>
    </lineage>
</organism>
<evidence type="ECO:0000313" key="2">
    <source>
        <dbReference type="EMBL" id="EUD09153.1"/>
    </source>
</evidence>
<dbReference type="Gene3D" id="3.90.320.10">
    <property type="match status" value="1"/>
</dbReference>
<comment type="caution">
    <text evidence="2">The sequence shown here is derived from an EMBL/GenBank/DDBJ whole genome shotgun (WGS) entry which is preliminary data.</text>
</comment>
<name>A0AAV3M046_9GAMM</name>
<dbReference type="RefSeq" id="WP_036964091.1">
    <property type="nucleotide sequence ID" value="NZ_JALD01000084.1"/>
</dbReference>
<feature type="domain" description="Putative exodeoxyribonuclease 8 PDDEXK-like" evidence="1">
    <location>
        <begin position="190"/>
        <end position="450"/>
    </location>
</feature>
<evidence type="ECO:0000313" key="3">
    <source>
        <dbReference type="Proteomes" id="UP000022311"/>
    </source>
</evidence>
<dbReference type="Pfam" id="PF12684">
    <property type="entry name" value="DUF3799"/>
    <property type="match status" value="1"/>
</dbReference>
<keyword evidence="2" id="KW-0269">Exonuclease</keyword>